<comment type="caution">
    <text evidence="1">The sequence shown here is derived from an EMBL/GenBank/DDBJ whole genome shotgun (WGS) entry which is preliminary data.</text>
</comment>
<reference evidence="1 2" key="1">
    <citation type="submission" date="2013-10" db="EMBL/GenBank/DDBJ databases">
        <title>Draft genomes and the virulence plasmids of Sd1617 vaccine constructs: WRSd3 and WRSd5.</title>
        <authorList>
            <person name="Aksomboon Vongsawan A."/>
            <person name="Venkatesan M.M."/>
            <person name="Vaisvil B."/>
            <person name="Emel G."/>
            <person name="Kepatral V."/>
            <person name="Sethabutr O."/>
            <person name="Serichantalergs O."/>
            <person name="Mason C."/>
        </authorList>
    </citation>
    <scope>NUCLEOTIDE SEQUENCE [LARGE SCALE GENOMIC DNA]</scope>
    <source>
        <strain evidence="1 2">WRSd3</strain>
    </source>
</reference>
<name>A0A090NMG8_SHIDY</name>
<evidence type="ECO:0000313" key="1">
    <source>
        <dbReference type="EMBL" id="ESU81892.1"/>
    </source>
</evidence>
<evidence type="ECO:0000313" key="2">
    <source>
        <dbReference type="Proteomes" id="UP000017944"/>
    </source>
</evidence>
<sequence length="36" mass="4170">MMKSKKSTEAQQSQLQLLRTASKFWRFRAQAQAVKG</sequence>
<organism evidence="1 2">
    <name type="scientific">Shigella dysenteriae WRSd3</name>
    <dbReference type="NCBI Taxonomy" id="1401327"/>
    <lineage>
        <taxon>Bacteria</taxon>
        <taxon>Pseudomonadati</taxon>
        <taxon>Pseudomonadota</taxon>
        <taxon>Gammaproteobacteria</taxon>
        <taxon>Enterobacterales</taxon>
        <taxon>Enterobacteriaceae</taxon>
        <taxon>Shigella</taxon>
    </lineage>
</organism>
<protein>
    <recommendedName>
        <fullName evidence="3">Adenine phosphoribosyltransferase</fullName>
    </recommendedName>
</protein>
<gene>
    <name evidence="1" type="ORF">WRSd3_00442</name>
</gene>
<proteinExistence type="predicted"/>
<dbReference type="AlphaFoldDB" id="A0A090NMG8"/>
<evidence type="ECO:0008006" key="3">
    <source>
        <dbReference type="Google" id="ProtNLM"/>
    </source>
</evidence>
<accession>A0A090NMG8</accession>
<dbReference type="Proteomes" id="UP000017944">
    <property type="component" value="Unassembled WGS sequence"/>
</dbReference>
<dbReference type="EMBL" id="AXUT01000033">
    <property type="protein sequence ID" value="ESU81892.1"/>
    <property type="molecule type" value="Genomic_DNA"/>
</dbReference>